<evidence type="ECO:0000256" key="2">
    <source>
        <dbReference type="ARBA" id="ARBA00022679"/>
    </source>
</evidence>
<accession>A0ABW3NR81</accession>
<protein>
    <submittedName>
        <fullName evidence="3">Glycosyltransferase family 9 protein</fullName>
    </submittedName>
</protein>
<keyword evidence="1" id="KW-0328">Glycosyltransferase</keyword>
<dbReference type="Pfam" id="PF01075">
    <property type="entry name" value="Glyco_transf_9"/>
    <property type="match status" value="1"/>
</dbReference>
<proteinExistence type="predicted"/>
<keyword evidence="2" id="KW-0808">Transferase</keyword>
<keyword evidence="4" id="KW-1185">Reference proteome</keyword>
<dbReference type="Gene3D" id="3.40.50.2000">
    <property type="entry name" value="Glycogen Phosphorylase B"/>
    <property type="match status" value="2"/>
</dbReference>
<dbReference type="InterPro" id="IPR002201">
    <property type="entry name" value="Glyco_trans_9"/>
</dbReference>
<reference evidence="4" key="1">
    <citation type="journal article" date="2019" name="Int. J. Syst. Evol. Microbiol.">
        <title>The Global Catalogue of Microorganisms (GCM) 10K type strain sequencing project: providing services to taxonomists for standard genome sequencing and annotation.</title>
        <authorList>
            <consortium name="The Broad Institute Genomics Platform"/>
            <consortium name="The Broad Institute Genome Sequencing Center for Infectious Disease"/>
            <person name="Wu L."/>
            <person name="Ma J."/>
        </authorList>
    </citation>
    <scope>NUCLEOTIDE SEQUENCE [LARGE SCALE GENOMIC DNA]</scope>
    <source>
        <strain evidence="4">CCUG 64793</strain>
    </source>
</reference>
<dbReference type="RefSeq" id="WP_380744056.1">
    <property type="nucleotide sequence ID" value="NZ_JBHTLI010000001.1"/>
</dbReference>
<dbReference type="EMBL" id="JBHTLI010000001">
    <property type="protein sequence ID" value="MFD1095371.1"/>
    <property type="molecule type" value="Genomic_DNA"/>
</dbReference>
<evidence type="ECO:0000313" key="3">
    <source>
        <dbReference type="EMBL" id="MFD1095371.1"/>
    </source>
</evidence>
<dbReference type="SUPFAM" id="SSF53756">
    <property type="entry name" value="UDP-Glycosyltransferase/glycogen phosphorylase"/>
    <property type="match status" value="1"/>
</dbReference>
<evidence type="ECO:0000256" key="1">
    <source>
        <dbReference type="ARBA" id="ARBA00022676"/>
    </source>
</evidence>
<organism evidence="3 4">
    <name type="scientific">Salegentibacter chungangensis</name>
    <dbReference type="NCBI Taxonomy" id="1335724"/>
    <lineage>
        <taxon>Bacteria</taxon>
        <taxon>Pseudomonadati</taxon>
        <taxon>Bacteroidota</taxon>
        <taxon>Flavobacteriia</taxon>
        <taxon>Flavobacteriales</taxon>
        <taxon>Flavobacteriaceae</taxon>
        <taxon>Salegentibacter</taxon>
    </lineage>
</organism>
<dbReference type="CDD" id="cd03789">
    <property type="entry name" value="GT9_LPS_heptosyltransferase"/>
    <property type="match status" value="1"/>
</dbReference>
<dbReference type="InterPro" id="IPR051199">
    <property type="entry name" value="LPS_LOS_Heptosyltrfase"/>
</dbReference>
<sequence>MKILVIQQKMIGDVLTSSILFEALRDKYPEAELHFMIYPHTAPVVENNPFINHIIYYPDKELKNPFRFISFLKKIRKQQYDVVIDVYSKIGSGLISFFSGAKVRTGYKKWYTRWCYSKSFRYAETPETEAGLAVENRLLLLSALSSDFPLEIKPKIYLTEAEIGKAREQLHKEGIDFKKPLFMIGVLGSSLKKTYPLAYMAKILDHLAETTEAQFLFNYIPKQKKEVLKLYELCKEKTRKKIFIELFGSSLREFIALTSLSDALIGNEGGAVNMAKAVNTPTFSIFAPQIEKNAWSLYEDEHNVAVHLKDFLPAAFEEDSPVKDRIDELYEDFGYKFILPKLDEFINNLKLNKNKKH</sequence>
<dbReference type="PANTHER" id="PTHR30160">
    <property type="entry name" value="TETRAACYLDISACCHARIDE 4'-KINASE-RELATED"/>
    <property type="match status" value="1"/>
</dbReference>
<dbReference type="PANTHER" id="PTHR30160:SF7">
    <property type="entry name" value="ADP-HEPTOSE--LPS HEPTOSYLTRANSFERASE 2"/>
    <property type="match status" value="1"/>
</dbReference>
<comment type="caution">
    <text evidence="3">The sequence shown here is derived from an EMBL/GenBank/DDBJ whole genome shotgun (WGS) entry which is preliminary data.</text>
</comment>
<dbReference type="Proteomes" id="UP001597131">
    <property type="component" value="Unassembled WGS sequence"/>
</dbReference>
<name>A0ABW3NR81_9FLAO</name>
<evidence type="ECO:0000313" key="4">
    <source>
        <dbReference type="Proteomes" id="UP001597131"/>
    </source>
</evidence>
<gene>
    <name evidence="3" type="ORF">ACFQ3Q_06405</name>
</gene>